<evidence type="ECO:0000313" key="3">
    <source>
        <dbReference type="Proteomes" id="UP000588586"/>
    </source>
</evidence>
<protein>
    <submittedName>
        <fullName evidence="2">Phosphoribosylamine--glycine ligase</fullName>
    </submittedName>
</protein>
<organism evidence="2 3">
    <name type="scientific">Knoellia koreensis</name>
    <dbReference type="NCBI Taxonomy" id="2730921"/>
    <lineage>
        <taxon>Bacteria</taxon>
        <taxon>Bacillati</taxon>
        <taxon>Actinomycetota</taxon>
        <taxon>Actinomycetes</taxon>
        <taxon>Micrococcales</taxon>
        <taxon>Intrasporangiaceae</taxon>
        <taxon>Knoellia</taxon>
    </lineage>
</organism>
<feature type="domain" description="Rhodanese" evidence="1">
    <location>
        <begin position="27"/>
        <end position="57"/>
    </location>
</feature>
<gene>
    <name evidence="2" type="ORF">HJG52_13245</name>
</gene>
<dbReference type="AlphaFoldDB" id="A0A849HHS6"/>
<dbReference type="GO" id="GO:0016874">
    <property type="term" value="F:ligase activity"/>
    <property type="evidence" value="ECO:0007669"/>
    <property type="project" value="UniProtKB-KW"/>
</dbReference>
<sequence length="174" mass="18536">MTTEAAALLISAVSLLLAGLSLGWQIAQWLLSAGRPKAVLMHGVWQGAGAYVGPVTADRSPLDLNTLRRQGIDGLEVVGIRVTNHGRAPVSVEWVAVHCRGGTMVFVPEADRLGPGLPYRLEAGTNTSWYVDVDRATRLASSSREVLREPVTGVYMTAQLGTGKTIETSGTLRT</sequence>
<accession>A0A849HHS6</accession>
<dbReference type="InterPro" id="IPR001763">
    <property type="entry name" value="Rhodanese-like_dom"/>
</dbReference>
<name>A0A849HHS6_9MICO</name>
<comment type="caution">
    <text evidence="2">The sequence shown here is derived from an EMBL/GenBank/DDBJ whole genome shotgun (WGS) entry which is preliminary data.</text>
</comment>
<reference evidence="2 3" key="1">
    <citation type="submission" date="2020-04" db="EMBL/GenBank/DDBJ databases">
        <title>Knoellia sp. isolate from air conditioner.</title>
        <authorList>
            <person name="Chea S."/>
            <person name="Kim D.-U."/>
        </authorList>
    </citation>
    <scope>NUCLEOTIDE SEQUENCE [LARGE SCALE GENOMIC DNA]</scope>
    <source>
        <strain evidence="2 3">DB2414S</strain>
    </source>
</reference>
<proteinExistence type="predicted"/>
<dbReference type="EMBL" id="JABEPQ010000002">
    <property type="protein sequence ID" value="NNM46968.1"/>
    <property type="molecule type" value="Genomic_DNA"/>
</dbReference>
<evidence type="ECO:0000313" key="2">
    <source>
        <dbReference type="EMBL" id="NNM46968.1"/>
    </source>
</evidence>
<dbReference type="Proteomes" id="UP000588586">
    <property type="component" value="Unassembled WGS sequence"/>
</dbReference>
<evidence type="ECO:0000259" key="1">
    <source>
        <dbReference type="PROSITE" id="PS50206"/>
    </source>
</evidence>
<dbReference type="RefSeq" id="WP_171243999.1">
    <property type="nucleotide sequence ID" value="NZ_JABEPQ010000002.1"/>
</dbReference>
<dbReference type="PROSITE" id="PS50206">
    <property type="entry name" value="RHODANESE_3"/>
    <property type="match status" value="1"/>
</dbReference>
<keyword evidence="3" id="KW-1185">Reference proteome</keyword>
<keyword evidence="2" id="KW-0436">Ligase</keyword>